<protein>
    <submittedName>
        <fullName evidence="1">Uncharacterized protein</fullName>
    </submittedName>
</protein>
<sequence>MGDNTRGGFVTELRARGYAVVPAPRQVELED</sequence>
<organism evidence="1">
    <name type="scientific">marine sediment metagenome</name>
    <dbReference type="NCBI Taxonomy" id="412755"/>
    <lineage>
        <taxon>unclassified sequences</taxon>
        <taxon>metagenomes</taxon>
        <taxon>ecological metagenomes</taxon>
    </lineage>
</organism>
<feature type="non-terminal residue" evidence="1">
    <location>
        <position position="31"/>
    </location>
</feature>
<gene>
    <name evidence="1" type="ORF">S01H1_49624</name>
</gene>
<proteinExistence type="predicted"/>
<dbReference type="EMBL" id="BARS01031932">
    <property type="protein sequence ID" value="GAG23748.1"/>
    <property type="molecule type" value="Genomic_DNA"/>
</dbReference>
<evidence type="ECO:0000313" key="1">
    <source>
        <dbReference type="EMBL" id="GAG23748.1"/>
    </source>
</evidence>
<comment type="caution">
    <text evidence="1">The sequence shown here is derived from an EMBL/GenBank/DDBJ whole genome shotgun (WGS) entry which is preliminary data.</text>
</comment>
<name>X0WGU4_9ZZZZ</name>
<reference evidence="1" key="1">
    <citation type="journal article" date="2014" name="Front. Microbiol.">
        <title>High frequency of phylogenetically diverse reductive dehalogenase-homologous genes in deep subseafloor sedimentary metagenomes.</title>
        <authorList>
            <person name="Kawai M."/>
            <person name="Futagami T."/>
            <person name="Toyoda A."/>
            <person name="Takaki Y."/>
            <person name="Nishi S."/>
            <person name="Hori S."/>
            <person name="Arai W."/>
            <person name="Tsubouchi T."/>
            <person name="Morono Y."/>
            <person name="Uchiyama I."/>
            <person name="Ito T."/>
            <person name="Fujiyama A."/>
            <person name="Inagaki F."/>
            <person name="Takami H."/>
        </authorList>
    </citation>
    <scope>NUCLEOTIDE SEQUENCE</scope>
    <source>
        <strain evidence="1">Expedition CK06-06</strain>
    </source>
</reference>
<dbReference type="AlphaFoldDB" id="X0WGU4"/>
<accession>X0WGU4</accession>